<dbReference type="Proteomes" id="UP000830115">
    <property type="component" value="Chromosome"/>
</dbReference>
<feature type="region of interest" description="Disordered" evidence="1">
    <location>
        <begin position="40"/>
        <end position="68"/>
    </location>
</feature>
<keyword evidence="4" id="KW-1185">Reference proteome</keyword>
<gene>
    <name evidence="3" type="ORF">K9S39_13810</name>
</gene>
<evidence type="ECO:0000256" key="2">
    <source>
        <dbReference type="SAM" id="SignalP"/>
    </source>
</evidence>
<evidence type="ECO:0008006" key="5">
    <source>
        <dbReference type="Google" id="ProtNLM"/>
    </source>
</evidence>
<reference evidence="3" key="1">
    <citation type="submission" date="2021-10" db="EMBL/GenBank/DDBJ databases">
        <title>Streptomyces nigrumlapis sp.nov.,an antimicrobial producing actinobacterium isolated from Black Gobi rocks.</title>
        <authorList>
            <person name="Wen Y."/>
            <person name="Zhang W."/>
            <person name="Liu X.G."/>
        </authorList>
    </citation>
    <scope>NUCLEOTIDE SEQUENCE</scope>
    <source>
        <strain evidence="3">ST13-2-2</strain>
    </source>
</reference>
<feature type="signal peptide" evidence="2">
    <location>
        <begin position="1"/>
        <end position="24"/>
    </location>
</feature>
<dbReference type="PROSITE" id="PS51257">
    <property type="entry name" value="PROKAR_LIPOPROTEIN"/>
    <property type="match status" value="1"/>
</dbReference>
<dbReference type="EMBL" id="CP086322">
    <property type="protein sequence ID" value="UQA92759.1"/>
    <property type="molecule type" value="Genomic_DNA"/>
</dbReference>
<accession>A0ABY4M7G1</accession>
<feature type="chain" id="PRO_5046643190" description="Lipoprotein" evidence="2">
    <location>
        <begin position="25"/>
        <end position="200"/>
    </location>
</feature>
<dbReference type="RefSeq" id="WP_248863622.1">
    <property type="nucleotide sequence ID" value="NZ_CP086322.1"/>
</dbReference>
<evidence type="ECO:0000256" key="1">
    <source>
        <dbReference type="SAM" id="MobiDB-lite"/>
    </source>
</evidence>
<evidence type="ECO:0000313" key="3">
    <source>
        <dbReference type="EMBL" id="UQA92759.1"/>
    </source>
</evidence>
<evidence type="ECO:0000313" key="4">
    <source>
        <dbReference type="Proteomes" id="UP000830115"/>
    </source>
</evidence>
<organism evidence="3 4">
    <name type="scientific">Streptomyces halobius</name>
    <dbReference type="NCBI Taxonomy" id="2879846"/>
    <lineage>
        <taxon>Bacteria</taxon>
        <taxon>Bacillati</taxon>
        <taxon>Actinomycetota</taxon>
        <taxon>Actinomycetes</taxon>
        <taxon>Kitasatosporales</taxon>
        <taxon>Streptomycetaceae</taxon>
        <taxon>Streptomyces</taxon>
    </lineage>
</organism>
<proteinExistence type="predicted"/>
<protein>
    <recommendedName>
        <fullName evidence="5">Lipoprotein</fullName>
    </recommendedName>
</protein>
<keyword evidence="2" id="KW-0732">Signal</keyword>
<sequence>MRFGVGQKAQRVGVVALAMSFALAGCGSGSKLGGAQAAEDILPPRESMPTELRTVTDEPSSRAKAPKKCSVAPDKPSGWCKGAVAVGDAAYGSSDKSKSARFNVVVYRSDYVAKKAFRKWESYAQSSPTKYRTLKAETFGSGSVAFADVDPAYKDHQELVIREANFIGTVKYDGSRLQDAVDPTLLKLSKMFTERMRQEG</sequence>
<name>A0ABY4M7G1_9ACTN</name>